<comment type="caution">
    <text evidence="3">The sequence shown here is derived from an EMBL/GenBank/DDBJ whole genome shotgun (WGS) entry which is preliminary data.</text>
</comment>
<dbReference type="EMBL" id="JAVXUP010002588">
    <property type="protein sequence ID" value="KAK3002451.1"/>
    <property type="molecule type" value="Genomic_DNA"/>
</dbReference>
<dbReference type="Pfam" id="PF02906">
    <property type="entry name" value="Fe_hyd_lg_C"/>
    <property type="match status" value="1"/>
</dbReference>
<dbReference type="InterPro" id="IPR004108">
    <property type="entry name" value="Fe_hydrogenase_lsu_C"/>
</dbReference>
<name>A0AA88V608_9ASTE</name>
<proteinExistence type="inferred from homology"/>
<dbReference type="PANTHER" id="PTHR11615">
    <property type="entry name" value="NITRATE, FORMATE, IRON DEHYDROGENASE"/>
    <property type="match status" value="1"/>
</dbReference>
<dbReference type="SUPFAM" id="SSF53920">
    <property type="entry name" value="Fe-only hydrogenase"/>
    <property type="match status" value="1"/>
</dbReference>
<evidence type="ECO:0000313" key="4">
    <source>
        <dbReference type="Proteomes" id="UP001188597"/>
    </source>
</evidence>
<organism evidence="3 4">
    <name type="scientific">Escallonia herrerae</name>
    <dbReference type="NCBI Taxonomy" id="1293975"/>
    <lineage>
        <taxon>Eukaryota</taxon>
        <taxon>Viridiplantae</taxon>
        <taxon>Streptophyta</taxon>
        <taxon>Embryophyta</taxon>
        <taxon>Tracheophyta</taxon>
        <taxon>Spermatophyta</taxon>
        <taxon>Magnoliopsida</taxon>
        <taxon>eudicotyledons</taxon>
        <taxon>Gunneridae</taxon>
        <taxon>Pentapetalae</taxon>
        <taxon>asterids</taxon>
        <taxon>campanulids</taxon>
        <taxon>Escalloniales</taxon>
        <taxon>Escalloniaceae</taxon>
        <taxon>Escallonia</taxon>
    </lineage>
</organism>
<dbReference type="InterPro" id="IPR009016">
    <property type="entry name" value="Fe_hydrogenase"/>
</dbReference>
<comment type="similarity">
    <text evidence="1">Belongs to the NARF family.</text>
</comment>
<sequence>MAGILRSSGKDPRSRLGFSITEPVIWLLALLDQSAQESRQDQNMLSHPKLLCTLCALLTLRRARPEEVYHVTVMPCYDKKLEAAREDFVFQVEHLDETQKNTVLETTEVDSVLTSGEVLELIQSTSIDFGALEESAPDKLLTNVDEEGNLFGVSGSSGGYADTIFRHTAKVLYGREIKGPLEFKTKRNTDFREVSLEELKRSGRAKPTGSQEHRRRAILDQHLVLPFQKRRVRHDDPISKSRARQEKLTNKTRTLNIIKHFTDPIQLHQHLLNITALLQLQFDLTEPQQISFVASELVGVQGPLEKTPRAYL</sequence>
<evidence type="ECO:0000313" key="3">
    <source>
        <dbReference type="EMBL" id="KAK3002451.1"/>
    </source>
</evidence>
<dbReference type="Proteomes" id="UP001188597">
    <property type="component" value="Unassembled WGS sequence"/>
</dbReference>
<gene>
    <name evidence="3" type="ORF">RJ639_021403</name>
</gene>
<accession>A0AA88V608</accession>
<protein>
    <recommendedName>
        <fullName evidence="2">Iron hydrogenase large subunit C-terminal domain-containing protein</fullName>
    </recommendedName>
</protein>
<feature type="domain" description="Iron hydrogenase large subunit C-terminal" evidence="2">
    <location>
        <begin position="64"/>
        <end position="197"/>
    </location>
</feature>
<dbReference type="InterPro" id="IPR050340">
    <property type="entry name" value="Cytosolic_Fe-S_CAF"/>
</dbReference>
<evidence type="ECO:0000259" key="2">
    <source>
        <dbReference type="Pfam" id="PF02906"/>
    </source>
</evidence>
<keyword evidence="4" id="KW-1185">Reference proteome</keyword>
<dbReference type="AlphaFoldDB" id="A0AA88V608"/>
<dbReference type="Gene3D" id="3.40.50.1780">
    <property type="match status" value="1"/>
</dbReference>
<evidence type="ECO:0000256" key="1">
    <source>
        <dbReference type="ARBA" id="ARBA00006596"/>
    </source>
</evidence>
<reference evidence="3" key="1">
    <citation type="submission" date="2022-12" db="EMBL/GenBank/DDBJ databases">
        <title>Draft genome assemblies for two species of Escallonia (Escalloniales).</title>
        <authorList>
            <person name="Chanderbali A."/>
            <person name="Dervinis C."/>
            <person name="Anghel I."/>
            <person name="Soltis D."/>
            <person name="Soltis P."/>
            <person name="Zapata F."/>
        </authorList>
    </citation>
    <scope>NUCLEOTIDE SEQUENCE</scope>
    <source>
        <strain evidence="3">UCBG64.0493</strain>
        <tissue evidence="3">Leaf</tissue>
    </source>
</reference>